<dbReference type="EMBL" id="AP018664">
    <property type="protein sequence ID" value="BBD97940.1"/>
    <property type="molecule type" value="Genomic_DNA"/>
</dbReference>
<proteinExistence type="predicted"/>
<accession>A0A494WB13</accession>
<dbReference type="Proteomes" id="UP000279959">
    <property type="component" value="Chromosome"/>
</dbReference>
<dbReference type="AlphaFoldDB" id="A0A494WB13"/>
<evidence type="ECO:0000313" key="2">
    <source>
        <dbReference type="EMBL" id="BBD97940.1"/>
    </source>
</evidence>
<sequence length="230" mass="24064">MSFEDFMAGTVDARVSRGSFDHSTKTLAPLPLDATDAAKTGREAELKVVQSEIAAKFDADYLPCAAQMGGLFAQAQSCRTLGQMLPLRLFQAQGYMIGHLVTLCQAYQADADVLAKLGLPGFQAYLKRFADDAVQAQAAIKNTVAAGMPGPGLEPEAFFAALNAGLPVIPDLPQQGGDVGTPGPMTGWPGLASQSTTMPPSGGLPFLPSPPFGGDREPRHSSNARQTDNA</sequence>
<name>A0A494WB13_9SPHN</name>
<dbReference type="RefSeq" id="WP_066697301.1">
    <property type="nucleotide sequence ID" value="NZ_AP018664.1"/>
</dbReference>
<keyword evidence="3" id="KW-1185">Reference proteome</keyword>
<feature type="compositionally biased region" description="Polar residues" evidence="1">
    <location>
        <begin position="221"/>
        <end position="230"/>
    </location>
</feature>
<reference evidence="2 3" key="1">
    <citation type="submission" date="2018-05" db="EMBL/GenBank/DDBJ databases">
        <title>Complete Genome Sequence of the Nonylphenol-Degrading Bacterium Sphingobium amiense DSM 16289T.</title>
        <authorList>
            <person name="Ootsuka M."/>
            <person name="Nishizawa T."/>
            <person name="Ohta H."/>
        </authorList>
    </citation>
    <scope>NUCLEOTIDE SEQUENCE [LARGE SCALE GENOMIC DNA]</scope>
    <source>
        <strain evidence="2 3">DSM 16289</strain>
    </source>
</reference>
<gene>
    <name evidence="2" type="ORF">SAMIE_1014410</name>
</gene>
<protein>
    <submittedName>
        <fullName evidence="2">Uncharacterized protein</fullName>
    </submittedName>
</protein>
<organism evidence="2 3">
    <name type="scientific">Sphingobium amiense</name>
    <dbReference type="NCBI Taxonomy" id="135719"/>
    <lineage>
        <taxon>Bacteria</taxon>
        <taxon>Pseudomonadati</taxon>
        <taxon>Pseudomonadota</taxon>
        <taxon>Alphaproteobacteria</taxon>
        <taxon>Sphingomonadales</taxon>
        <taxon>Sphingomonadaceae</taxon>
        <taxon>Sphingobium</taxon>
    </lineage>
</organism>
<evidence type="ECO:0000256" key="1">
    <source>
        <dbReference type="SAM" id="MobiDB-lite"/>
    </source>
</evidence>
<dbReference type="KEGG" id="sami:SAMIE_1014410"/>
<evidence type="ECO:0000313" key="3">
    <source>
        <dbReference type="Proteomes" id="UP000279959"/>
    </source>
</evidence>
<feature type="region of interest" description="Disordered" evidence="1">
    <location>
        <begin position="172"/>
        <end position="230"/>
    </location>
</feature>